<organism evidence="8 9">
    <name type="scientific">Oopsacas minuta</name>
    <dbReference type="NCBI Taxonomy" id="111878"/>
    <lineage>
        <taxon>Eukaryota</taxon>
        <taxon>Metazoa</taxon>
        <taxon>Porifera</taxon>
        <taxon>Hexactinellida</taxon>
        <taxon>Hexasterophora</taxon>
        <taxon>Lyssacinosida</taxon>
        <taxon>Leucopsacidae</taxon>
        <taxon>Oopsacas</taxon>
    </lineage>
</organism>
<dbReference type="AlphaFoldDB" id="A0AAV7JSJ2"/>
<evidence type="ECO:0000256" key="4">
    <source>
        <dbReference type="ARBA" id="ARBA00022989"/>
    </source>
</evidence>
<keyword evidence="4 7" id="KW-1133">Transmembrane helix</keyword>
<evidence type="ECO:0000256" key="1">
    <source>
        <dbReference type="ARBA" id="ARBA00004141"/>
    </source>
</evidence>
<keyword evidence="2" id="KW-0813">Transport</keyword>
<dbReference type="Pfam" id="PF04142">
    <property type="entry name" value="Nuc_sug_transp"/>
    <property type="match status" value="1"/>
</dbReference>
<feature type="transmembrane region" description="Helical" evidence="7">
    <location>
        <begin position="43"/>
        <end position="62"/>
    </location>
</feature>
<accession>A0AAV7JSJ2</accession>
<dbReference type="PANTHER" id="PTHR10231">
    <property type="entry name" value="NUCLEOTIDE-SUGAR TRANSMEMBRANE TRANSPORTER"/>
    <property type="match status" value="1"/>
</dbReference>
<evidence type="ECO:0000256" key="6">
    <source>
        <dbReference type="SAM" id="MobiDB-lite"/>
    </source>
</evidence>
<evidence type="ECO:0000313" key="8">
    <source>
        <dbReference type="EMBL" id="KAI6651713.1"/>
    </source>
</evidence>
<evidence type="ECO:0000313" key="9">
    <source>
        <dbReference type="Proteomes" id="UP001165289"/>
    </source>
</evidence>
<comment type="caution">
    <text evidence="8">The sequence shown here is derived from an EMBL/GenBank/DDBJ whole genome shotgun (WGS) entry which is preliminary data.</text>
</comment>
<dbReference type="Proteomes" id="UP001165289">
    <property type="component" value="Unassembled WGS sequence"/>
</dbReference>
<keyword evidence="9" id="KW-1185">Reference proteome</keyword>
<dbReference type="GO" id="GO:0000139">
    <property type="term" value="C:Golgi membrane"/>
    <property type="evidence" value="ECO:0007669"/>
    <property type="project" value="InterPro"/>
</dbReference>
<proteinExistence type="predicted"/>
<dbReference type="GO" id="GO:0015165">
    <property type="term" value="F:pyrimidine nucleotide-sugar transmembrane transporter activity"/>
    <property type="evidence" value="ECO:0007669"/>
    <property type="project" value="InterPro"/>
</dbReference>
<dbReference type="InterPro" id="IPR007271">
    <property type="entry name" value="Nuc_sug_transpt"/>
</dbReference>
<dbReference type="EMBL" id="JAKMXF010000302">
    <property type="protein sequence ID" value="KAI6651713.1"/>
    <property type="molecule type" value="Genomic_DNA"/>
</dbReference>
<keyword evidence="5 7" id="KW-0472">Membrane</keyword>
<sequence>MSTSTENSSTTFSLGKEDTTKKEESVLPMEGIKKKHTEQPKSYVLQYVLLFLLVFQNSSVILTTRYSRIVSGDLYLTTTAVFLAEILKLFICTTIMFYQTGSAAGVEIIEIFTLKYVDTLKMSVPAILYVFQNNLLYVAASNLDAAVFQFRICLCDIVSLDYIILNFN</sequence>
<keyword evidence="3 7" id="KW-0812">Transmembrane</keyword>
<feature type="transmembrane region" description="Helical" evidence="7">
    <location>
        <begin position="74"/>
        <end position="98"/>
    </location>
</feature>
<evidence type="ECO:0000256" key="2">
    <source>
        <dbReference type="ARBA" id="ARBA00022597"/>
    </source>
</evidence>
<comment type="subcellular location">
    <subcellularLocation>
        <location evidence="1">Membrane</location>
        <topology evidence="1">Multi-pass membrane protein</topology>
    </subcellularLocation>
</comment>
<evidence type="ECO:0000256" key="3">
    <source>
        <dbReference type="ARBA" id="ARBA00022692"/>
    </source>
</evidence>
<feature type="region of interest" description="Disordered" evidence="6">
    <location>
        <begin position="1"/>
        <end position="23"/>
    </location>
</feature>
<keyword evidence="2" id="KW-0762">Sugar transport</keyword>
<gene>
    <name evidence="8" type="ORF">LOD99_4961</name>
</gene>
<name>A0AAV7JSJ2_9METZ</name>
<evidence type="ECO:0000256" key="7">
    <source>
        <dbReference type="SAM" id="Phobius"/>
    </source>
</evidence>
<reference evidence="8 9" key="1">
    <citation type="journal article" date="2023" name="BMC Biol.">
        <title>The compact genome of the sponge Oopsacas minuta (Hexactinellida) is lacking key metazoan core genes.</title>
        <authorList>
            <person name="Santini S."/>
            <person name="Schenkelaars Q."/>
            <person name="Jourda C."/>
            <person name="Duchesne M."/>
            <person name="Belahbib H."/>
            <person name="Rocher C."/>
            <person name="Selva M."/>
            <person name="Riesgo A."/>
            <person name="Vervoort M."/>
            <person name="Leys S.P."/>
            <person name="Kodjabachian L."/>
            <person name="Le Bivic A."/>
            <person name="Borchiellini C."/>
            <person name="Claverie J.M."/>
            <person name="Renard E."/>
        </authorList>
    </citation>
    <scope>NUCLEOTIDE SEQUENCE [LARGE SCALE GENOMIC DNA]</scope>
    <source>
        <strain evidence="8">SPO-2</strain>
    </source>
</reference>
<feature type="compositionally biased region" description="Low complexity" evidence="6">
    <location>
        <begin position="1"/>
        <end position="13"/>
    </location>
</feature>
<protein>
    <submittedName>
        <fullName evidence="8">Uncharacterized protein</fullName>
    </submittedName>
</protein>
<evidence type="ECO:0000256" key="5">
    <source>
        <dbReference type="ARBA" id="ARBA00023136"/>
    </source>
</evidence>